<proteinExistence type="predicted"/>
<dbReference type="AlphaFoldDB" id="A0AAD7EC47"/>
<name>A0AAD7EC47_9AGAR</name>
<protein>
    <submittedName>
        <fullName evidence="1">Uncharacterized protein</fullName>
    </submittedName>
</protein>
<keyword evidence="2" id="KW-1185">Reference proteome</keyword>
<dbReference type="Proteomes" id="UP001218218">
    <property type="component" value="Unassembled WGS sequence"/>
</dbReference>
<gene>
    <name evidence="1" type="ORF">DFH08DRAFT_822439</name>
</gene>
<accession>A0AAD7EC47</accession>
<organism evidence="1 2">
    <name type="scientific">Mycena albidolilacea</name>
    <dbReference type="NCBI Taxonomy" id="1033008"/>
    <lineage>
        <taxon>Eukaryota</taxon>
        <taxon>Fungi</taxon>
        <taxon>Dikarya</taxon>
        <taxon>Basidiomycota</taxon>
        <taxon>Agaricomycotina</taxon>
        <taxon>Agaricomycetes</taxon>
        <taxon>Agaricomycetidae</taxon>
        <taxon>Agaricales</taxon>
        <taxon>Marasmiineae</taxon>
        <taxon>Mycenaceae</taxon>
        <taxon>Mycena</taxon>
    </lineage>
</organism>
<comment type="caution">
    <text evidence="1">The sequence shown here is derived from an EMBL/GenBank/DDBJ whole genome shotgun (WGS) entry which is preliminary data.</text>
</comment>
<reference evidence="1" key="1">
    <citation type="submission" date="2023-03" db="EMBL/GenBank/DDBJ databases">
        <title>Massive genome expansion in bonnet fungi (Mycena s.s.) driven by repeated elements and novel gene families across ecological guilds.</title>
        <authorList>
            <consortium name="Lawrence Berkeley National Laboratory"/>
            <person name="Harder C.B."/>
            <person name="Miyauchi S."/>
            <person name="Viragh M."/>
            <person name="Kuo A."/>
            <person name="Thoen E."/>
            <person name="Andreopoulos B."/>
            <person name="Lu D."/>
            <person name="Skrede I."/>
            <person name="Drula E."/>
            <person name="Henrissat B."/>
            <person name="Morin E."/>
            <person name="Kohler A."/>
            <person name="Barry K."/>
            <person name="LaButti K."/>
            <person name="Morin E."/>
            <person name="Salamov A."/>
            <person name="Lipzen A."/>
            <person name="Mereny Z."/>
            <person name="Hegedus B."/>
            <person name="Baldrian P."/>
            <person name="Stursova M."/>
            <person name="Weitz H."/>
            <person name="Taylor A."/>
            <person name="Grigoriev I.V."/>
            <person name="Nagy L.G."/>
            <person name="Martin F."/>
            <person name="Kauserud H."/>
        </authorList>
    </citation>
    <scope>NUCLEOTIDE SEQUENCE</scope>
    <source>
        <strain evidence="1">CBHHK002</strain>
    </source>
</reference>
<sequence length="202" mass="22772">MHYLRPVPRLKPLGLAIRSVFVSTLESLRRSHMSDVMAFGPANGFWSHLPAKFAHGPKAMTLFAMLSALWTIYSLGTGALARRTEFANPQSRVRNDFRSADLEQGIGWETRVLSGYEGAKAPWYDDMMKMGRTLNHIRLGLEKQGFVVDMDDDQLDSHLESKPPNIFEAFGLRSFYGHEGKLFPLVDQTSLSSDWNVELPAI</sequence>
<evidence type="ECO:0000313" key="2">
    <source>
        <dbReference type="Proteomes" id="UP001218218"/>
    </source>
</evidence>
<dbReference type="EMBL" id="JARIHO010000074">
    <property type="protein sequence ID" value="KAJ7311672.1"/>
    <property type="molecule type" value="Genomic_DNA"/>
</dbReference>
<evidence type="ECO:0000313" key="1">
    <source>
        <dbReference type="EMBL" id="KAJ7311672.1"/>
    </source>
</evidence>